<keyword evidence="7" id="KW-0139">CF(1)</keyword>
<protein>
    <recommendedName>
        <fullName evidence="7">ATP synthase subunit delta</fullName>
    </recommendedName>
    <alternativeName>
        <fullName evidence="7">ATP synthase F(1) sector subunit delta</fullName>
    </alternativeName>
    <alternativeName>
        <fullName evidence="7">F-type ATPase subunit delta</fullName>
        <shortName evidence="7">F-ATPase subunit delta</shortName>
    </alternativeName>
</protein>
<dbReference type="InterPro" id="IPR000711">
    <property type="entry name" value="ATPase_OSCP/dsu"/>
</dbReference>
<accession>A0A1I6VBD4</accession>
<dbReference type="Pfam" id="PF00213">
    <property type="entry name" value="OSCP"/>
    <property type="match status" value="1"/>
</dbReference>
<dbReference type="GO" id="GO:0045259">
    <property type="term" value="C:proton-transporting ATP synthase complex"/>
    <property type="evidence" value="ECO:0007669"/>
    <property type="project" value="UniProtKB-KW"/>
</dbReference>
<keyword evidence="3 7" id="KW-0375">Hydrogen ion transport</keyword>
<name>A0A1I6VBD4_9SPHI</name>
<comment type="function">
    <text evidence="7">F(1)F(0) ATP synthase produces ATP from ADP in the presence of a proton or sodium gradient. F-type ATPases consist of two structural domains, F(1) containing the extramembraneous catalytic core and F(0) containing the membrane proton channel, linked together by a central stalk and a peripheral stalk. During catalysis, ATP synthesis in the catalytic domain of F(1) is coupled via a rotary mechanism of the central stalk subunits to proton translocation.</text>
</comment>
<dbReference type="InterPro" id="IPR020781">
    <property type="entry name" value="ATPase_OSCP/d_CS"/>
</dbReference>
<comment type="similarity">
    <text evidence="7">Belongs to the ATPase delta chain family.</text>
</comment>
<evidence type="ECO:0000313" key="9">
    <source>
        <dbReference type="Proteomes" id="UP000198785"/>
    </source>
</evidence>
<evidence type="ECO:0000256" key="1">
    <source>
        <dbReference type="ARBA" id="ARBA00004370"/>
    </source>
</evidence>
<evidence type="ECO:0000256" key="4">
    <source>
        <dbReference type="ARBA" id="ARBA00023065"/>
    </source>
</evidence>
<dbReference type="PRINTS" id="PR00125">
    <property type="entry name" value="ATPASEDELTA"/>
</dbReference>
<evidence type="ECO:0000256" key="2">
    <source>
        <dbReference type="ARBA" id="ARBA00022448"/>
    </source>
</evidence>
<dbReference type="NCBIfam" id="NF004403">
    <property type="entry name" value="PRK05758.2-4"/>
    <property type="match status" value="1"/>
</dbReference>
<dbReference type="PANTHER" id="PTHR11910">
    <property type="entry name" value="ATP SYNTHASE DELTA CHAIN"/>
    <property type="match status" value="1"/>
</dbReference>
<dbReference type="SUPFAM" id="SSF47928">
    <property type="entry name" value="N-terminal domain of the delta subunit of the F1F0-ATP synthase"/>
    <property type="match status" value="1"/>
</dbReference>
<keyword evidence="5 7" id="KW-0472">Membrane</keyword>
<proteinExistence type="inferred from homology"/>
<dbReference type="EMBL" id="FOZZ01000012">
    <property type="protein sequence ID" value="SFT11053.1"/>
    <property type="molecule type" value="Genomic_DNA"/>
</dbReference>
<comment type="function">
    <text evidence="7">This protein is part of the stalk that links CF(0) to CF(1). It either transmits conformational changes from CF(0) to CF(1) or is implicated in proton conduction.</text>
</comment>
<dbReference type="Gene3D" id="1.10.520.20">
    <property type="entry name" value="N-terminal domain of the delta subunit of the F1F0-ATP synthase"/>
    <property type="match status" value="1"/>
</dbReference>
<dbReference type="GO" id="GO:0046933">
    <property type="term" value="F:proton-transporting ATP synthase activity, rotational mechanism"/>
    <property type="evidence" value="ECO:0007669"/>
    <property type="project" value="UniProtKB-UniRule"/>
</dbReference>
<keyword evidence="4 7" id="KW-0406">Ion transport</keyword>
<keyword evidence="9" id="KW-1185">Reference proteome</keyword>
<dbReference type="OrthoDB" id="9802471at2"/>
<keyword evidence="7" id="KW-1003">Cell membrane</keyword>
<dbReference type="PROSITE" id="PS00389">
    <property type="entry name" value="ATPASE_DELTA"/>
    <property type="match status" value="1"/>
</dbReference>
<keyword evidence="2 7" id="KW-0813">Transport</keyword>
<comment type="subcellular location">
    <subcellularLocation>
        <location evidence="7">Cell membrane</location>
        <topology evidence="7">Peripheral membrane protein</topology>
    </subcellularLocation>
    <subcellularLocation>
        <location evidence="1">Membrane</location>
    </subcellularLocation>
</comment>
<dbReference type="AlphaFoldDB" id="A0A1I6VBD4"/>
<evidence type="ECO:0000256" key="5">
    <source>
        <dbReference type="ARBA" id="ARBA00023136"/>
    </source>
</evidence>
<gene>
    <name evidence="7" type="primary">atpH</name>
    <name evidence="8" type="ORF">SAMN05660206_11285</name>
</gene>
<dbReference type="GO" id="GO:0005886">
    <property type="term" value="C:plasma membrane"/>
    <property type="evidence" value="ECO:0007669"/>
    <property type="project" value="UniProtKB-SubCell"/>
</dbReference>
<dbReference type="NCBIfam" id="TIGR01145">
    <property type="entry name" value="ATP_synt_delta"/>
    <property type="match status" value="1"/>
</dbReference>
<sequence length="181" mass="19574">MSIFTVASRYAKSLIDLAQEQNSLEAVKQDIEAVIVVLKSNSQLLAVLKNPIISGDKKNQVLNALFNGKISPVIVSFFTILVNKGRAAILLDIAQEFVREYNEVKGIVHATVTSAAPLSEANQTALQKQIAAEIKAEVVLKNIVNPTLIGGFVVRVGDRQVDASIAGKLNKLEKHFVNQGV</sequence>
<evidence type="ECO:0000313" key="8">
    <source>
        <dbReference type="EMBL" id="SFT11053.1"/>
    </source>
</evidence>
<dbReference type="InterPro" id="IPR026015">
    <property type="entry name" value="ATP_synth_OSCP/delta_N_sf"/>
</dbReference>
<evidence type="ECO:0000256" key="6">
    <source>
        <dbReference type="ARBA" id="ARBA00023310"/>
    </source>
</evidence>
<evidence type="ECO:0000256" key="7">
    <source>
        <dbReference type="HAMAP-Rule" id="MF_01416"/>
    </source>
</evidence>
<dbReference type="RefSeq" id="WP_093367117.1">
    <property type="nucleotide sequence ID" value="NZ_FOZZ01000012.1"/>
</dbReference>
<dbReference type="STRING" id="683125.SAMN05660206_11285"/>
<dbReference type="Proteomes" id="UP000198785">
    <property type="component" value="Unassembled WGS sequence"/>
</dbReference>
<evidence type="ECO:0000256" key="3">
    <source>
        <dbReference type="ARBA" id="ARBA00022781"/>
    </source>
</evidence>
<keyword evidence="6 7" id="KW-0066">ATP synthesis</keyword>
<dbReference type="HAMAP" id="MF_01416">
    <property type="entry name" value="ATP_synth_delta_bact"/>
    <property type="match status" value="1"/>
</dbReference>
<reference evidence="8 9" key="1">
    <citation type="submission" date="2016-10" db="EMBL/GenBank/DDBJ databases">
        <authorList>
            <person name="de Groot N.N."/>
        </authorList>
    </citation>
    <scope>NUCLEOTIDE SEQUENCE [LARGE SCALE GENOMIC DNA]</scope>
    <source>
        <strain evidence="8 9">DSM 22789</strain>
    </source>
</reference>
<organism evidence="8 9">
    <name type="scientific">Sphingobacterium wenxiniae</name>
    <dbReference type="NCBI Taxonomy" id="683125"/>
    <lineage>
        <taxon>Bacteria</taxon>
        <taxon>Pseudomonadati</taxon>
        <taxon>Bacteroidota</taxon>
        <taxon>Sphingobacteriia</taxon>
        <taxon>Sphingobacteriales</taxon>
        <taxon>Sphingobacteriaceae</taxon>
        <taxon>Sphingobacterium</taxon>
    </lineage>
</organism>